<dbReference type="EMBL" id="FQ312004">
    <property type="protein sequence ID" value="CBW21022.1"/>
    <property type="molecule type" value="Genomic_DNA"/>
</dbReference>
<accession>E1WKK9</accession>
<gene>
    <name evidence="1" type="ordered locus">BF638R_0426</name>
</gene>
<evidence type="ECO:0000313" key="1">
    <source>
        <dbReference type="EMBL" id="CBW21022.1"/>
    </source>
</evidence>
<dbReference type="AlphaFoldDB" id="E1WKK9"/>
<sequence length="95" mass="11144">MNILNSMQQFPDEVSCVAYLKGQKEQSGIAYKRCGYNKAQEVIKSEFDDWHSTKFIIALRVHYRNIEDHLAGIDYQSLFESITQSVLIMFFPRMM</sequence>
<proteinExistence type="predicted"/>
<dbReference type="KEGG" id="bfg:BF638R_0426"/>
<dbReference type="HOGENOM" id="CLU_2366938_0_0_10"/>
<dbReference type="PATRIC" id="fig|862962.3.peg.435"/>
<name>E1WKK9_BACF6</name>
<dbReference type="Proteomes" id="UP000008560">
    <property type="component" value="Chromosome"/>
</dbReference>
<organism evidence="1 2">
    <name type="scientific">Bacteroides fragilis (strain 638R)</name>
    <dbReference type="NCBI Taxonomy" id="862962"/>
    <lineage>
        <taxon>Bacteria</taxon>
        <taxon>Pseudomonadati</taxon>
        <taxon>Bacteroidota</taxon>
        <taxon>Bacteroidia</taxon>
        <taxon>Bacteroidales</taxon>
        <taxon>Bacteroidaceae</taxon>
        <taxon>Bacteroides</taxon>
    </lineage>
</organism>
<evidence type="ECO:0000313" key="2">
    <source>
        <dbReference type="Proteomes" id="UP000008560"/>
    </source>
</evidence>
<protein>
    <submittedName>
        <fullName evidence="1">Uncharacterized protein</fullName>
    </submittedName>
</protein>
<reference evidence="1 2" key="1">
    <citation type="journal article" date="2010" name="Microbiology">
        <title>Twenty-eight divergent polysaccharide loci specifying within- and amongst-strain capsule diversity in three strains of Bacteroides fragilis.</title>
        <authorList>
            <person name="Patrick S."/>
            <person name="Blakely G.W."/>
            <person name="Houston S."/>
            <person name="Moore J."/>
            <person name="Abratt V.R."/>
            <person name="Bertalan M."/>
            <person name="Cerdeno-Tarraga A.M."/>
            <person name="Quail M.A."/>
            <person name="Corton N."/>
            <person name="Corton C."/>
            <person name="Bignell A."/>
            <person name="Barron A."/>
            <person name="Clark L."/>
            <person name="Bentley S.D."/>
            <person name="Parkhill J."/>
        </authorList>
    </citation>
    <scope>NUCLEOTIDE SEQUENCE [LARGE SCALE GENOMIC DNA]</scope>
    <source>
        <strain evidence="1 2">638R</strain>
    </source>
</reference>